<name>A0AAD5T4W1_9FUNG</name>
<organism evidence="2 3">
    <name type="scientific">Physocladia obscura</name>
    <dbReference type="NCBI Taxonomy" id="109957"/>
    <lineage>
        <taxon>Eukaryota</taxon>
        <taxon>Fungi</taxon>
        <taxon>Fungi incertae sedis</taxon>
        <taxon>Chytridiomycota</taxon>
        <taxon>Chytridiomycota incertae sedis</taxon>
        <taxon>Chytridiomycetes</taxon>
        <taxon>Chytridiales</taxon>
        <taxon>Chytriomycetaceae</taxon>
        <taxon>Physocladia</taxon>
    </lineage>
</organism>
<dbReference type="PANTHER" id="PTHR34473">
    <property type="entry name" value="UPF0699 TRANSMEMBRANE PROTEIN YDBS"/>
    <property type="match status" value="1"/>
</dbReference>
<sequence>MLTKNQSCVIDDHRIHFKRGWLNKEDKLIPLDRVQDVNVKQGLLSRILGVYHLDIQTAGAGGAGAEATLIAVKDFEATRRIIISKRDALVHGGVGGGGVDTTIRNVPSSTNQMQIDITALKDSVLRIEQILKSEIGKRGTA</sequence>
<keyword evidence="3" id="KW-1185">Reference proteome</keyword>
<dbReference type="Pfam" id="PF03703">
    <property type="entry name" value="bPH_2"/>
    <property type="match status" value="1"/>
</dbReference>
<comment type="caution">
    <text evidence="2">The sequence shown here is derived from an EMBL/GenBank/DDBJ whole genome shotgun (WGS) entry which is preliminary data.</text>
</comment>
<dbReference type="AlphaFoldDB" id="A0AAD5T4W1"/>
<accession>A0AAD5T4W1</accession>
<feature type="domain" description="YdbS-like PH" evidence="1">
    <location>
        <begin position="8"/>
        <end position="82"/>
    </location>
</feature>
<dbReference type="InterPro" id="IPR005182">
    <property type="entry name" value="YdbS-like_PH"/>
</dbReference>
<dbReference type="PANTHER" id="PTHR34473:SF2">
    <property type="entry name" value="UPF0699 TRANSMEMBRANE PROTEIN YDBT"/>
    <property type="match status" value="1"/>
</dbReference>
<protein>
    <recommendedName>
        <fullName evidence="1">YdbS-like PH domain-containing protein</fullName>
    </recommendedName>
</protein>
<dbReference type="Proteomes" id="UP001211907">
    <property type="component" value="Unassembled WGS sequence"/>
</dbReference>
<evidence type="ECO:0000313" key="3">
    <source>
        <dbReference type="Proteomes" id="UP001211907"/>
    </source>
</evidence>
<evidence type="ECO:0000259" key="1">
    <source>
        <dbReference type="Pfam" id="PF03703"/>
    </source>
</evidence>
<proteinExistence type="predicted"/>
<dbReference type="EMBL" id="JADGJH010000498">
    <property type="protein sequence ID" value="KAJ3127682.1"/>
    <property type="molecule type" value="Genomic_DNA"/>
</dbReference>
<reference evidence="2" key="1">
    <citation type="submission" date="2020-05" db="EMBL/GenBank/DDBJ databases">
        <title>Phylogenomic resolution of chytrid fungi.</title>
        <authorList>
            <person name="Stajich J.E."/>
            <person name="Amses K."/>
            <person name="Simmons R."/>
            <person name="Seto K."/>
            <person name="Myers J."/>
            <person name="Bonds A."/>
            <person name="Quandt C.A."/>
            <person name="Barry K."/>
            <person name="Liu P."/>
            <person name="Grigoriev I."/>
            <person name="Longcore J.E."/>
            <person name="James T.Y."/>
        </authorList>
    </citation>
    <scope>NUCLEOTIDE SEQUENCE</scope>
    <source>
        <strain evidence="2">JEL0513</strain>
    </source>
</reference>
<gene>
    <name evidence="2" type="ORF">HK100_009600</name>
</gene>
<evidence type="ECO:0000313" key="2">
    <source>
        <dbReference type="EMBL" id="KAJ3127682.1"/>
    </source>
</evidence>